<keyword evidence="1" id="KW-1133">Transmembrane helix</keyword>
<comment type="caution">
    <text evidence="2">The sequence shown here is derived from an EMBL/GenBank/DDBJ whole genome shotgun (WGS) entry which is preliminary data.</text>
</comment>
<evidence type="ECO:0000313" key="3">
    <source>
        <dbReference type="Proteomes" id="UP001283341"/>
    </source>
</evidence>
<sequence length="116" mass="12751">MRLSGLKQLVAFLVAIPLALLWYYRLCLQRASDKLTFRAGLRHVGRGSASLGSCGTEGTYSQAPGPFCQTAFAYRNSHTACPTQIPSRKHILSKYLLHTVLVSTIYGNPPRNPLTS</sequence>
<evidence type="ECO:0000313" key="2">
    <source>
        <dbReference type="EMBL" id="KAK3318533.1"/>
    </source>
</evidence>
<keyword evidence="1" id="KW-0472">Membrane</keyword>
<dbReference type="AlphaFoldDB" id="A0AAE0I4P5"/>
<organism evidence="2 3">
    <name type="scientific">Apodospora peruviana</name>
    <dbReference type="NCBI Taxonomy" id="516989"/>
    <lineage>
        <taxon>Eukaryota</taxon>
        <taxon>Fungi</taxon>
        <taxon>Dikarya</taxon>
        <taxon>Ascomycota</taxon>
        <taxon>Pezizomycotina</taxon>
        <taxon>Sordariomycetes</taxon>
        <taxon>Sordariomycetidae</taxon>
        <taxon>Sordariales</taxon>
        <taxon>Lasiosphaeriaceae</taxon>
        <taxon>Apodospora</taxon>
    </lineage>
</organism>
<gene>
    <name evidence="2" type="ORF">B0H66DRAFT_242156</name>
</gene>
<reference evidence="2" key="1">
    <citation type="journal article" date="2023" name="Mol. Phylogenet. Evol.">
        <title>Genome-scale phylogeny and comparative genomics of the fungal order Sordariales.</title>
        <authorList>
            <person name="Hensen N."/>
            <person name="Bonometti L."/>
            <person name="Westerberg I."/>
            <person name="Brannstrom I.O."/>
            <person name="Guillou S."/>
            <person name="Cros-Aarteil S."/>
            <person name="Calhoun S."/>
            <person name="Haridas S."/>
            <person name="Kuo A."/>
            <person name="Mondo S."/>
            <person name="Pangilinan J."/>
            <person name="Riley R."/>
            <person name="LaButti K."/>
            <person name="Andreopoulos B."/>
            <person name="Lipzen A."/>
            <person name="Chen C."/>
            <person name="Yan M."/>
            <person name="Daum C."/>
            <person name="Ng V."/>
            <person name="Clum A."/>
            <person name="Steindorff A."/>
            <person name="Ohm R.A."/>
            <person name="Martin F."/>
            <person name="Silar P."/>
            <person name="Natvig D.O."/>
            <person name="Lalanne C."/>
            <person name="Gautier V."/>
            <person name="Ament-Velasquez S.L."/>
            <person name="Kruys A."/>
            <person name="Hutchinson M.I."/>
            <person name="Powell A.J."/>
            <person name="Barry K."/>
            <person name="Miller A.N."/>
            <person name="Grigoriev I.V."/>
            <person name="Debuchy R."/>
            <person name="Gladieux P."/>
            <person name="Hiltunen Thoren M."/>
            <person name="Johannesson H."/>
        </authorList>
    </citation>
    <scope>NUCLEOTIDE SEQUENCE</scope>
    <source>
        <strain evidence="2">CBS 118394</strain>
    </source>
</reference>
<evidence type="ECO:0000256" key="1">
    <source>
        <dbReference type="SAM" id="Phobius"/>
    </source>
</evidence>
<accession>A0AAE0I4P5</accession>
<protein>
    <submittedName>
        <fullName evidence="2">Uncharacterized protein</fullName>
    </submittedName>
</protein>
<dbReference type="EMBL" id="JAUEDM010000004">
    <property type="protein sequence ID" value="KAK3318533.1"/>
    <property type="molecule type" value="Genomic_DNA"/>
</dbReference>
<keyword evidence="1" id="KW-0812">Transmembrane</keyword>
<reference evidence="2" key="2">
    <citation type="submission" date="2023-06" db="EMBL/GenBank/DDBJ databases">
        <authorList>
            <consortium name="Lawrence Berkeley National Laboratory"/>
            <person name="Haridas S."/>
            <person name="Hensen N."/>
            <person name="Bonometti L."/>
            <person name="Westerberg I."/>
            <person name="Brannstrom I.O."/>
            <person name="Guillou S."/>
            <person name="Cros-Aarteil S."/>
            <person name="Calhoun S."/>
            <person name="Kuo A."/>
            <person name="Mondo S."/>
            <person name="Pangilinan J."/>
            <person name="Riley R."/>
            <person name="Labutti K."/>
            <person name="Andreopoulos B."/>
            <person name="Lipzen A."/>
            <person name="Chen C."/>
            <person name="Yanf M."/>
            <person name="Daum C."/>
            <person name="Ng V."/>
            <person name="Clum A."/>
            <person name="Steindorff A."/>
            <person name="Ohm R."/>
            <person name="Martin F."/>
            <person name="Silar P."/>
            <person name="Natvig D."/>
            <person name="Lalanne C."/>
            <person name="Gautier V."/>
            <person name="Ament-Velasquez S.L."/>
            <person name="Kruys A."/>
            <person name="Hutchinson M.I."/>
            <person name="Powell A.J."/>
            <person name="Barry K."/>
            <person name="Miller A.N."/>
            <person name="Grigoriev I.V."/>
            <person name="Debuchy R."/>
            <person name="Gladieux P."/>
            <person name="Thoren M.H."/>
            <person name="Johannesson H."/>
        </authorList>
    </citation>
    <scope>NUCLEOTIDE SEQUENCE</scope>
    <source>
        <strain evidence="2">CBS 118394</strain>
    </source>
</reference>
<name>A0AAE0I4P5_9PEZI</name>
<feature type="transmembrane region" description="Helical" evidence="1">
    <location>
        <begin position="6"/>
        <end position="24"/>
    </location>
</feature>
<proteinExistence type="predicted"/>
<dbReference type="Proteomes" id="UP001283341">
    <property type="component" value="Unassembled WGS sequence"/>
</dbReference>
<keyword evidence="3" id="KW-1185">Reference proteome</keyword>